<accession>A0A150Q8Q8</accession>
<evidence type="ECO:0000313" key="2">
    <source>
        <dbReference type="EMBL" id="KYF64359.1"/>
    </source>
</evidence>
<sequence length="543" mass="59938">MIHKHYDVIVLGRSIGALTAAALLARRDFTVMVVGHGERPPTYRLDQHVLRRRAFTLLAEPSPAWRRFLVELAQSQTWKRRIAPALPMLQVVAPRRRLDVPPDMVLFGREIDREFPELRRVVDELYAELAHVNGAADDAFSHDALWPPGTFWERRETARYAAMLPYARAEPDADLLVEFPRGHLFRSIVTQSVLFATDLSALPPPFAVARLHGAWTRGLMMLPRGEEEIEEFLVERILAHGGRCLLDERAASVHVRRGTAAGVVLDGDDHPNGSSFVITDMDGETLASLSGGEGIHKRALREWPRITSSVGRFVVSLLVRREGLPEPLGPETLLLPFPSASSTLAGRSMTPPPRAAGDAGVRPSSPRSARPAGPGRPVVHLQRCDLPPPSTDTLLVAEILLPDRGPLSLLEARQAVLDALTAELPFLERHLVLVDSVHDGLPVWVYDGQRRRLVERAALKGAAPGAEPMVRQLEVDPPGYLGLAGEPIRGPIERTLLVGRSVLPGLGQEGQLLAAWGAARLVTRTDRRKERMRRDMWSKVEIG</sequence>
<dbReference type="AlphaFoldDB" id="A0A150Q8Q8"/>
<gene>
    <name evidence="2" type="ORF">BE15_29585</name>
</gene>
<protein>
    <submittedName>
        <fullName evidence="2">Phytoene dehydrogenase</fullName>
    </submittedName>
</protein>
<dbReference type="Proteomes" id="UP000075260">
    <property type="component" value="Unassembled WGS sequence"/>
</dbReference>
<feature type="region of interest" description="Disordered" evidence="1">
    <location>
        <begin position="344"/>
        <end position="378"/>
    </location>
</feature>
<dbReference type="InterPro" id="IPR036188">
    <property type="entry name" value="FAD/NAD-bd_sf"/>
</dbReference>
<evidence type="ECO:0000256" key="1">
    <source>
        <dbReference type="SAM" id="MobiDB-lite"/>
    </source>
</evidence>
<evidence type="ECO:0000313" key="3">
    <source>
        <dbReference type="Proteomes" id="UP000075260"/>
    </source>
</evidence>
<organism evidence="2 3">
    <name type="scientific">Sorangium cellulosum</name>
    <name type="common">Polyangium cellulosum</name>
    <dbReference type="NCBI Taxonomy" id="56"/>
    <lineage>
        <taxon>Bacteria</taxon>
        <taxon>Pseudomonadati</taxon>
        <taxon>Myxococcota</taxon>
        <taxon>Polyangia</taxon>
        <taxon>Polyangiales</taxon>
        <taxon>Polyangiaceae</taxon>
        <taxon>Sorangium</taxon>
    </lineage>
</organism>
<dbReference type="EMBL" id="JEMA01000916">
    <property type="protein sequence ID" value="KYF64359.1"/>
    <property type="molecule type" value="Genomic_DNA"/>
</dbReference>
<reference evidence="2 3" key="1">
    <citation type="submission" date="2014-02" db="EMBL/GenBank/DDBJ databases">
        <title>The small core and large imbalanced accessory genome model reveals a collaborative survival strategy of Sorangium cellulosum strains in nature.</title>
        <authorList>
            <person name="Han K."/>
            <person name="Peng R."/>
            <person name="Blom J."/>
            <person name="Li Y.-Z."/>
        </authorList>
    </citation>
    <scope>NUCLEOTIDE SEQUENCE [LARGE SCALE GENOMIC DNA]</scope>
    <source>
        <strain evidence="2 3">So0008-312</strain>
    </source>
</reference>
<name>A0A150Q8Q8_SORCE</name>
<dbReference type="OrthoDB" id="5511643at2"/>
<dbReference type="Pfam" id="PF13450">
    <property type="entry name" value="NAD_binding_8"/>
    <property type="match status" value="1"/>
</dbReference>
<proteinExistence type="predicted"/>
<comment type="caution">
    <text evidence="2">The sequence shown here is derived from an EMBL/GenBank/DDBJ whole genome shotgun (WGS) entry which is preliminary data.</text>
</comment>
<feature type="compositionally biased region" description="Low complexity" evidence="1">
    <location>
        <begin position="359"/>
        <end position="378"/>
    </location>
</feature>
<dbReference type="RefSeq" id="WP_061611732.1">
    <property type="nucleotide sequence ID" value="NZ_JEMA01000916.1"/>
</dbReference>
<dbReference type="SUPFAM" id="SSF51905">
    <property type="entry name" value="FAD/NAD(P)-binding domain"/>
    <property type="match status" value="1"/>
</dbReference>